<evidence type="ECO:0000313" key="4">
    <source>
        <dbReference type="EMBL" id="CAD5121093.1"/>
    </source>
</evidence>
<dbReference type="InterPro" id="IPR033646">
    <property type="entry name" value="CLU-central"/>
</dbReference>
<feature type="domain" description="Clu" evidence="3">
    <location>
        <begin position="368"/>
        <end position="611"/>
    </location>
</feature>
<protein>
    <submittedName>
        <fullName evidence="4">DgyrCDS9633</fullName>
    </submittedName>
</protein>
<dbReference type="SUPFAM" id="SSF48452">
    <property type="entry name" value="TPR-like"/>
    <property type="match status" value="1"/>
</dbReference>
<keyword evidence="1" id="KW-0963">Cytoplasm</keyword>
<dbReference type="InterPro" id="IPR025697">
    <property type="entry name" value="CLU_dom"/>
</dbReference>
<feature type="compositionally biased region" description="Polar residues" evidence="2">
    <location>
        <begin position="19"/>
        <end position="32"/>
    </location>
</feature>
<feature type="region of interest" description="Disordered" evidence="2">
    <location>
        <begin position="882"/>
        <end position="904"/>
    </location>
</feature>
<dbReference type="GO" id="GO:0048312">
    <property type="term" value="P:intracellular distribution of mitochondria"/>
    <property type="evidence" value="ECO:0007669"/>
    <property type="project" value="TreeGrafter"/>
</dbReference>
<accession>A0A7I8VXJ5</accession>
<dbReference type="GO" id="GO:0003729">
    <property type="term" value="F:mRNA binding"/>
    <property type="evidence" value="ECO:0007669"/>
    <property type="project" value="TreeGrafter"/>
</dbReference>
<dbReference type="SUPFAM" id="SSF103107">
    <property type="entry name" value="Hypothetical protein c14orf129, hspc210"/>
    <property type="match status" value="1"/>
</dbReference>
<reference evidence="4 5" key="1">
    <citation type="submission" date="2020-08" db="EMBL/GenBank/DDBJ databases">
        <authorList>
            <person name="Hejnol A."/>
        </authorList>
    </citation>
    <scope>NUCLEOTIDE SEQUENCE [LARGE SCALE GENOMIC DNA]</scope>
</reference>
<organism evidence="4 5">
    <name type="scientific">Dimorphilus gyrociliatus</name>
    <dbReference type="NCBI Taxonomy" id="2664684"/>
    <lineage>
        <taxon>Eukaryota</taxon>
        <taxon>Metazoa</taxon>
        <taxon>Spiralia</taxon>
        <taxon>Lophotrochozoa</taxon>
        <taxon>Annelida</taxon>
        <taxon>Polychaeta</taxon>
        <taxon>Polychaeta incertae sedis</taxon>
        <taxon>Dinophilidae</taxon>
        <taxon>Dimorphilus</taxon>
    </lineage>
</organism>
<feature type="region of interest" description="Disordered" evidence="2">
    <location>
        <begin position="1"/>
        <end position="61"/>
    </location>
</feature>
<dbReference type="CDD" id="cd15466">
    <property type="entry name" value="CLU-central"/>
    <property type="match status" value="1"/>
</dbReference>
<dbReference type="InterPro" id="IPR011990">
    <property type="entry name" value="TPR-like_helical_dom_sf"/>
</dbReference>
<dbReference type="Gene3D" id="1.25.40.10">
    <property type="entry name" value="Tetratricopeptide repeat domain"/>
    <property type="match status" value="1"/>
</dbReference>
<evidence type="ECO:0000256" key="2">
    <source>
        <dbReference type="SAM" id="MobiDB-lite"/>
    </source>
</evidence>
<name>A0A7I8VXJ5_9ANNE</name>
<dbReference type="Pfam" id="PF12807">
    <property type="entry name" value="eIF3_p135"/>
    <property type="match status" value="1"/>
</dbReference>
<dbReference type="Pfam" id="PF15044">
    <property type="entry name" value="CLU_N"/>
    <property type="match status" value="1"/>
</dbReference>
<dbReference type="Proteomes" id="UP000549394">
    <property type="component" value="Unassembled WGS sequence"/>
</dbReference>
<feature type="compositionally biased region" description="Basic and acidic residues" evidence="2">
    <location>
        <begin position="33"/>
        <end position="42"/>
    </location>
</feature>
<comment type="caution">
    <text evidence="4">The sequence shown here is derived from an EMBL/GenBank/DDBJ whole genome shotgun (WGS) entry which is preliminary data.</text>
</comment>
<feature type="compositionally biased region" description="Basic residues" evidence="2">
    <location>
        <begin position="882"/>
        <end position="893"/>
    </location>
</feature>
<proteinExistence type="predicted"/>
<feature type="compositionally biased region" description="Polar residues" evidence="2">
    <location>
        <begin position="44"/>
        <end position="55"/>
    </location>
</feature>
<sequence length="1341" mass="153292">MPTKLGDVTTEDSTRPESSETSIKSGSAPSENTTKEVEKEVAENGSQIEESNNAAAVNPDENHEGIQQNNIFDEVTLDLVVELPNSERVELKLAPSELIQSLAQLLQEREDCCAKTCFSLKLDGTTLDVFSEVRSIENLTENSVIKFVEEPYNTREAKTHFRHTRDLLKSVESIDAYQGVDGQSLSFMNVVARGCCIGSAENGFARESDCSPPEYLTPETNLKQLKLLPLHPNVSDSGEYKRCVPECVKVLTLSGWNPPPPNRRFHGDIMYIHVVTMENKKISITASTRGFYVNKSTEEVFDPKPDNPKYLNHCLVDTLSQISPIFKKNYAQIMRFRKLMHPFEKMVTPHQVHSWLSPQLPIFYDHMRGEDAFSTRYPLEDHLPGQARDWNEELQTTKDMPSENLEQTIIRERSIFKAYSDFTSVSVRGAMAVLDGNILAINQSEESKNRMFLWSNLFLSLGYDVKEHYAAFGGDTAAHAAPSADLAAVNAVLQSNIEGVYTLGTTVVDYKGQRVAVQSIVPGILEKDQEHSVVYGSFDFGNTIRSSDSTYVEIMKNLGKELDIRPNTVLDASGEEHLLYSAVECKGIIGNDRRPYIIDLLTLFPKDPNFIGDLEKKYISKTMTSYKLPRDFRHKFCFFRREFWRLFKDSRFKFFLISVKGKIHPNFQREIVKQIILETFADDDFKQDMIKQLEIILGPETECESDVSTTLEEEQKKVIEILDELGSLDQNRLNFSVNPNTFHSNVQAPEEEAENLEKDKRLLLKAAEFMLTSTIPAFIMGFVDQSQGVVDGFMLRNKMHESGINMRYLGIVTKAFKRNKFMFPICIASLINRAAKHVYREYVQNIQQHHMGGAIAHFLNCFLSHATFNAMNLVDSDELQPRKKKWNKKKGKRPQSNGETPKDIEWTGETANSIWTKIIEDIQMCYYFKMGTTDLDSTVKKYKLSKLSLLRAFCKANGIQLHLREYQFESSKTAKPSFYEEDIIGQFPIVKACEPKCGPAYRLLELGRKALNSNQIPIAFKHVQGALSMFNNTYGFLHPDIASCCRLLAKMFYVLADFTEAINMQERATLITERVLGVDHADLVMDFLLLGLFYFAHDKLASCLRCIYRARHLFLVANPGGENHPQLALIDLNIGIILYHLAEYDYSLRYLRSAKTAYEVLQNQRLKIALSTHLMSKCYASQADFRQALQLERDTYEIYNDILTEKNQRTIESKECVNLLTEMAVKFEKFIREQDKATEPGVAQEFLKTFAIQLQPTTPWTMETLNMANGMMFMRIEYENLENLRTVIRKKSDLFQNLTVFNVIPDNEKEKVTTEDKEKVQNVEKAEKIENSEKMEVKIEA</sequence>
<dbReference type="PROSITE" id="PS51823">
    <property type="entry name" value="CLU"/>
    <property type="match status" value="1"/>
</dbReference>
<dbReference type="InterPro" id="IPR027523">
    <property type="entry name" value="CLU_prot"/>
</dbReference>
<keyword evidence="5" id="KW-1185">Reference proteome</keyword>
<evidence type="ECO:0000259" key="3">
    <source>
        <dbReference type="PROSITE" id="PS51823"/>
    </source>
</evidence>
<dbReference type="Pfam" id="PF13236">
    <property type="entry name" value="CLU"/>
    <property type="match status" value="1"/>
</dbReference>
<evidence type="ECO:0000313" key="5">
    <source>
        <dbReference type="Proteomes" id="UP000549394"/>
    </source>
</evidence>
<dbReference type="Pfam" id="PF13374">
    <property type="entry name" value="TPR_10"/>
    <property type="match status" value="1"/>
</dbReference>
<dbReference type="GO" id="GO:0005737">
    <property type="term" value="C:cytoplasm"/>
    <property type="evidence" value="ECO:0007669"/>
    <property type="project" value="TreeGrafter"/>
</dbReference>
<dbReference type="PANTHER" id="PTHR12601:SF6">
    <property type="entry name" value="CLUSTERED MITOCHONDRIA PROTEIN HOMOLOG"/>
    <property type="match status" value="1"/>
</dbReference>
<dbReference type="InterPro" id="IPR028275">
    <property type="entry name" value="CLU_N"/>
</dbReference>
<evidence type="ECO:0000256" key="1">
    <source>
        <dbReference type="ARBA" id="ARBA00022490"/>
    </source>
</evidence>
<dbReference type="OrthoDB" id="1414216at2759"/>
<dbReference type="EMBL" id="CAJFCJ010000013">
    <property type="protein sequence ID" value="CAD5121093.1"/>
    <property type="molecule type" value="Genomic_DNA"/>
</dbReference>
<gene>
    <name evidence="4" type="ORF">DGYR_LOCUS9087</name>
</gene>
<dbReference type="InterPro" id="IPR023231">
    <property type="entry name" value="GSKIP_dom_sf"/>
</dbReference>
<dbReference type="PANTHER" id="PTHR12601">
    <property type="entry name" value="EUKARYOTIC TRANSLATION INITIATION FACTOR 3 SUBUNIT EIF-3"/>
    <property type="match status" value="1"/>
</dbReference>